<dbReference type="Proteomes" id="UP000659697">
    <property type="component" value="Unassembled WGS sequence"/>
</dbReference>
<gene>
    <name evidence="2" type="ORF">GCM10010919_32290</name>
</gene>
<dbReference type="EMBL" id="BNAO01000010">
    <property type="protein sequence ID" value="GHG76967.1"/>
    <property type="molecule type" value="Genomic_DNA"/>
</dbReference>
<reference evidence="3" key="1">
    <citation type="journal article" date="2019" name="Int. J. Syst. Evol. Microbiol.">
        <title>The Global Catalogue of Microorganisms (GCM) 10K type strain sequencing project: providing services to taxonomists for standard genome sequencing and annotation.</title>
        <authorList>
            <consortium name="The Broad Institute Genomics Platform"/>
            <consortium name="The Broad Institute Genome Sequencing Center for Infectious Disease"/>
            <person name="Wu L."/>
            <person name="Ma J."/>
        </authorList>
    </citation>
    <scope>NUCLEOTIDE SEQUENCE [LARGE SCALE GENOMIC DNA]</scope>
    <source>
        <strain evidence="3">CGMCC 1.7003</strain>
    </source>
</reference>
<proteinExistence type="predicted"/>
<evidence type="ECO:0000313" key="2">
    <source>
        <dbReference type="EMBL" id="GHG76967.1"/>
    </source>
</evidence>
<protein>
    <submittedName>
        <fullName evidence="2">Uncharacterized protein</fullName>
    </submittedName>
</protein>
<dbReference type="RefSeq" id="WP_189434070.1">
    <property type="nucleotide sequence ID" value="NZ_BNAO01000010.1"/>
</dbReference>
<organism evidence="2 3">
    <name type="scientific">Alishewanella longhuensis</name>
    <dbReference type="NCBI Taxonomy" id="1091037"/>
    <lineage>
        <taxon>Bacteria</taxon>
        <taxon>Pseudomonadati</taxon>
        <taxon>Pseudomonadota</taxon>
        <taxon>Gammaproteobacteria</taxon>
        <taxon>Alteromonadales</taxon>
        <taxon>Alteromonadaceae</taxon>
        <taxon>Alishewanella</taxon>
    </lineage>
</organism>
<accession>A0ABQ3L435</accession>
<sequence length="170" mass="18213">MKFKLLALAAVFAATTASAAVTYDENGVGYVGKGDVQSLFDWNNSAFQNNAALVQFRFSSGAQQASWVCGGYNNGGNYVTHPKNESYDSISGSINFHPKQKNQITGFILLGTESNVSSSTAYLSPGECVAPNKNWTDYALVEGSLTFESADPLLEVSVDGEAWYPLAITE</sequence>
<name>A0ABQ3L435_9ALTE</name>
<feature type="chain" id="PRO_5046613302" evidence="1">
    <location>
        <begin position="20"/>
        <end position="170"/>
    </location>
</feature>
<evidence type="ECO:0000313" key="3">
    <source>
        <dbReference type="Proteomes" id="UP000659697"/>
    </source>
</evidence>
<keyword evidence="1" id="KW-0732">Signal</keyword>
<feature type="signal peptide" evidence="1">
    <location>
        <begin position="1"/>
        <end position="19"/>
    </location>
</feature>
<evidence type="ECO:0000256" key="1">
    <source>
        <dbReference type="SAM" id="SignalP"/>
    </source>
</evidence>
<keyword evidence="3" id="KW-1185">Reference proteome</keyword>
<comment type="caution">
    <text evidence="2">The sequence shown here is derived from an EMBL/GenBank/DDBJ whole genome shotgun (WGS) entry which is preliminary data.</text>
</comment>